<evidence type="ECO:0000256" key="10">
    <source>
        <dbReference type="SAM" id="SignalP"/>
    </source>
</evidence>
<evidence type="ECO:0000259" key="11">
    <source>
        <dbReference type="SMART" id="SM00562"/>
    </source>
</evidence>
<dbReference type="GO" id="GO:0016301">
    <property type="term" value="F:kinase activity"/>
    <property type="evidence" value="ECO:0007669"/>
    <property type="project" value="UniProtKB-KW"/>
</dbReference>
<comment type="cofactor">
    <cofactor evidence="1">
        <name>Mg(2+)</name>
        <dbReference type="ChEBI" id="CHEBI:18420"/>
    </cofactor>
</comment>
<dbReference type="InterPro" id="IPR001564">
    <property type="entry name" value="Nucleoside_diP_kinase"/>
</dbReference>
<dbReference type="InterPro" id="IPR034907">
    <property type="entry name" value="NDK-like_dom"/>
</dbReference>
<dbReference type="HAMAP" id="MF_00451">
    <property type="entry name" value="NDP_kinase"/>
    <property type="match status" value="1"/>
</dbReference>
<evidence type="ECO:0000313" key="13">
    <source>
        <dbReference type="RefSeq" id="XP_072610210.1"/>
    </source>
</evidence>
<dbReference type="GeneID" id="112909053"/>
<evidence type="ECO:0000256" key="7">
    <source>
        <dbReference type="PROSITE-ProRule" id="PRU00706"/>
    </source>
</evidence>
<feature type="domain" description="Nucleoside diphosphate kinase-like" evidence="11">
    <location>
        <begin position="21"/>
        <end position="158"/>
    </location>
</feature>
<evidence type="ECO:0000313" key="12">
    <source>
        <dbReference type="Proteomes" id="UP001652641"/>
    </source>
</evidence>
<keyword evidence="10" id="KW-0732">Signal</keyword>
<dbReference type="NCBIfam" id="NF001908">
    <property type="entry name" value="PRK00668.1"/>
    <property type="match status" value="1"/>
</dbReference>
<feature type="binding site" evidence="7">
    <location>
        <position position="105"/>
    </location>
    <ligand>
        <name>ATP</name>
        <dbReference type="ChEBI" id="CHEBI:30616"/>
    </ligand>
</feature>
<dbReference type="SMART" id="SM00562">
    <property type="entry name" value="NDK"/>
    <property type="match status" value="1"/>
</dbReference>
<evidence type="ECO:0000256" key="9">
    <source>
        <dbReference type="RuleBase" id="RU004013"/>
    </source>
</evidence>
<evidence type="ECO:0000256" key="6">
    <source>
        <dbReference type="ARBA" id="ARBA00022840"/>
    </source>
</evidence>
<feature type="binding site" evidence="7">
    <location>
        <position position="111"/>
    </location>
    <ligand>
        <name>ATP</name>
        <dbReference type="ChEBI" id="CHEBI:30616"/>
    </ligand>
</feature>
<dbReference type="PANTHER" id="PTHR11349">
    <property type="entry name" value="NUCLEOSIDE DIPHOSPHATE KINASE"/>
    <property type="match status" value="1"/>
</dbReference>
<dbReference type="Gene3D" id="3.30.70.141">
    <property type="entry name" value="Nucleoside diphosphate kinase-like domain"/>
    <property type="match status" value="1"/>
</dbReference>
<comment type="similarity">
    <text evidence="2 7 8">Belongs to the NDK family.</text>
</comment>
<comment type="catalytic activity">
    <reaction evidence="9">
        <text>a 2'-deoxyribonucleoside 5'-diphosphate + ATP = a 2'-deoxyribonucleoside 5'-triphosphate + ADP</text>
        <dbReference type="Rhea" id="RHEA:44640"/>
        <dbReference type="ChEBI" id="CHEBI:30616"/>
        <dbReference type="ChEBI" id="CHEBI:61560"/>
        <dbReference type="ChEBI" id="CHEBI:73316"/>
        <dbReference type="ChEBI" id="CHEBI:456216"/>
        <dbReference type="EC" id="2.7.4.6"/>
    </reaction>
</comment>
<accession>A0ABM5A5Z6</accession>
<feature type="active site" description="Pros-phosphohistidine intermediate" evidence="7">
    <location>
        <position position="135"/>
    </location>
</feature>
<name>A0ABM5A5Z6_VULVU</name>
<dbReference type="InterPro" id="IPR023005">
    <property type="entry name" value="Nucleoside_diP_kinase_AS"/>
</dbReference>
<dbReference type="PROSITE" id="PS00469">
    <property type="entry name" value="NDPK"/>
    <property type="match status" value="1"/>
</dbReference>
<dbReference type="Proteomes" id="UP001652641">
    <property type="component" value="Chromosome 3"/>
</dbReference>
<organism evidence="12 13">
    <name type="scientific">Vulpes vulpes</name>
    <name type="common">Red fox</name>
    <dbReference type="NCBI Taxonomy" id="9627"/>
    <lineage>
        <taxon>Eukaryota</taxon>
        <taxon>Metazoa</taxon>
        <taxon>Chordata</taxon>
        <taxon>Craniata</taxon>
        <taxon>Vertebrata</taxon>
        <taxon>Euteleostomi</taxon>
        <taxon>Mammalia</taxon>
        <taxon>Eutheria</taxon>
        <taxon>Laurasiatheria</taxon>
        <taxon>Carnivora</taxon>
        <taxon>Caniformia</taxon>
        <taxon>Canidae</taxon>
        <taxon>Vulpes</taxon>
    </lineage>
</organism>
<evidence type="ECO:0000256" key="1">
    <source>
        <dbReference type="ARBA" id="ARBA00001946"/>
    </source>
</evidence>
<evidence type="ECO:0000256" key="3">
    <source>
        <dbReference type="ARBA" id="ARBA00022679"/>
    </source>
</evidence>
<sequence length="169" mass="18935">MLCLMLTVLAHLFPAAGAGEHERTFLAVKPDGVQRRLVGEIVRRFERKGFKLVALKLVQASDKLLREHYAGLRERPFYGRLVDYMRSGPVVAMVWQGLDVVRAARALIGATDPADAAPGTIRGDFCVEVGKNVIHGSDSVESARREIALWFRGEELLCWEDSAQHWLHE</sequence>
<proteinExistence type="inferred from homology"/>
<evidence type="ECO:0000256" key="8">
    <source>
        <dbReference type="RuleBase" id="RU004011"/>
    </source>
</evidence>
<dbReference type="EC" id="2.7.4.6" evidence="9"/>
<keyword evidence="6 9" id="KW-0067">ATP-binding</keyword>
<dbReference type="InterPro" id="IPR036850">
    <property type="entry name" value="NDK-like_dom_sf"/>
</dbReference>
<evidence type="ECO:0000256" key="4">
    <source>
        <dbReference type="ARBA" id="ARBA00022741"/>
    </source>
</evidence>
<dbReference type="PROSITE" id="PS51374">
    <property type="entry name" value="NDPK_LIKE"/>
    <property type="match status" value="1"/>
</dbReference>
<feature type="binding site" evidence="7">
    <location>
        <position position="122"/>
    </location>
    <ligand>
        <name>ATP</name>
        <dbReference type="ChEBI" id="CHEBI:30616"/>
    </ligand>
</feature>
<keyword evidence="12" id="KW-1185">Reference proteome</keyword>
<keyword evidence="3 9" id="KW-0808">Transferase</keyword>
<dbReference type="Pfam" id="PF00334">
    <property type="entry name" value="NDK"/>
    <property type="match status" value="1"/>
</dbReference>
<dbReference type="RefSeq" id="XP_072610210.1">
    <property type="nucleotide sequence ID" value="XM_072754109.1"/>
</dbReference>
<feature type="binding site" evidence="7">
    <location>
        <position position="77"/>
    </location>
    <ligand>
        <name>ATP</name>
        <dbReference type="ChEBI" id="CHEBI:30616"/>
    </ligand>
</feature>
<feature type="binding site" evidence="7">
    <location>
        <position position="132"/>
    </location>
    <ligand>
        <name>ATP</name>
        <dbReference type="ChEBI" id="CHEBI:30616"/>
    </ligand>
</feature>
<feature type="binding site" evidence="7">
    <location>
        <position position="29"/>
    </location>
    <ligand>
        <name>ATP</name>
        <dbReference type="ChEBI" id="CHEBI:30616"/>
    </ligand>
</feature>
<dbReference type="CDD" id="cd04413">
    <property type="entry name" value="NDPk_I"/>
    <property type="match status" value="1"/>
</dbReference>
<gene>
    <name evidence="13" type="primary">NME3</name>
</gene>
<dbReference type="SUPFAM" id="SSF54919">
    <property type="entry name" value="Nucleoside diphosphate kinase, NDK"/>
    <property type="match status" value="1"/>
</dbReference>
<keyword evidence="5 9" id="KW-0418">Kinase</keyword>
<dbReference type="PRINTS" id="PR01243">
    <property type="entry name" value="NUCDPKINASE"/>
</dbReference>
<evidence type="ECO:0000256" key="5">
    <source>
        <dbReference type="ARBA" id="ARBA00022777"/>
    </source>
</evidence>
<evidence type="ECO:0000256" key="2">
    <source>
        <dbReference type="ARBA" id="ARBA00008142"/>
    </source>
</evidence>
<reference evidence="13" key="1">
    <citation type="submission" date="2025-08" db="UniProtKB">
        <authorList>
            <consortium name="RefSeq"/>
        </authorList>
    </citation>
    <scope>IDENTIFICATION</scope>
    <source>
        <tissue evidence="13">Cell line</tissue>
    </source>
</reference>
<keyword evidence="4 9" id="KW-0547">Nucleotide-binding</keyword>
<protein>
    <recommendedName>
        <fullName evidence="9">Nucleoside diphosphate kinase</fullName>
        <ecNumber evidence="9">2.7.4.6</ecNumber>
    </recommendedName>
</protein>
<feature type="chain" id="PRO_5046416617" description="Nucleoside diphosphate kinase" evidence="10">
    <location>
        <begin position="19"/>
        <end position="169"/>
    </location>
</feature>
<feature type="signal peptide" evidence="10">
    <location>
        <begin position="1"/>
        <end position="18"/>
    </location>
</feature>